<dbReference type="Proteomes" id="UP000182334">
    <property type="component" value="Chromosome V"/>
</dbReference>
<evidence type="ECO:0000313" key="2">
    <source>
        <dbReference type="Proteomes" id="UP000182334"/>
    </source>
</evidence>
<protein>
    <submittedName>
        <fullName evidence="1">CIC11C00000001417</fullName>
    </submittedName>
</protein>
<evidence type="ECO:0000313" key="1">
    <source>
        <dbReference type="EMBL" id="SGZ55849.1"/>
    </source>
</evidence>
<sequence>MGHSSSKLPEVDTRKPKNVTPTIVDITFEESNGTEFQLHFPSTSPWSARWLRLFPGMLQFSEGSTRDDPMVMAVYPVENNDYAIQLPPRRGDKRAFLRILNVPTEVLYLLEYKSDSGVKYTFEWLHSDTQDGSWILKQSVPPCGQSKDSQNGIAKWFPGDLSKGEIGHFETLLESWNLTFGIYFPLVVMATALYIECINNPKLCKQGNSTYPGPDLVGKCGNPGGIAEYMS</sequence>
<dbReference type="AlphaFoldDB" id="A0A1L0BWW9"/>
<reference evidence="1 2" key="1">
    <citation type="submission" date="2016-10" db="EMBL/GenBank/DDBJ databases">
        <authorList>
            <person name="de Groot N.N."/>
        </authorList>
    </citation>
    <scope>NUCLEOTIDE SEQUENCE [LARGE SCALE GENOMIC DNA]</scope>
    <source>
        <strain evidence="1 2">CBS 141442</strain>
    </source>
</reference>
<keyword evidence="2" id="KW-1185">Reference proteome</keyword>
<accession>A0A1L0BWW9</accession>
<proteinExistence type="predicted"/>
<organism evidence="1 2">
    <name type="scientific">Sungouiella intermedia</name>
    <dbReference type="NCBI Taxonomy" id="45354"/>
    <lineage>
        <taxon>Eukaryota</taxon>
        <taxon>Fungi</taxon>
        <taxon>Dikarya</taxon>
        <taxon>Ascomycota</taxon>
        <taxon>Saccharomycotina</taxon>
        <taxon>Pichiomycetes</taxon>
        <taxon>Metschnikowiaceae</taxon>
        <taxon>Sungouiella</taxon>
    </lineage>
</organism>
<name>A0A1L0BWW9_9ASCO</name>
<dbReference type="EMBL" id="LT635760">
    <property type="protein sequence ID" value="SGZ55849.1"/>
    <property type="molecule type" value="Genomic_DNA"/>
</dbReference>
<gene>
    <name evidence="1" type="ORF">SAMEA4029010_CIC11G00000001417</name>
</gene>